<feature type="domain" description="YchJ-like middle NTF2-like" evidence="3">
    <location>
        <begin position="52"/>
        <end position="146"/>
    </location>
</feature>
<evidence type="ECO:0000256" key="1">
    <source>
        <dbReference type="HAMAP-Rule" id="MF_00612"/>
    </source>
</evidence>
<gene>
    <name evidence="4" type="ORF">M1O15_20040</name>
</gene>
<dbReference type="InterPro" id="IPR032710">
    <property type="entry name" value="NTF2-like_dom_sf"/>
</dbReference>
<name>A0ABT0IE79_9ACTN</name>
<reference evidence="4 5" key="1">
    <citation type="submission" date="2022-04" db="EMBL/GenBank/DDBJ databases">
        <title>Streptomyces sp. nov. LCR6-01 isolated from Lichen of Dirinaria sp.</title>
        <authorList>
            <person name="Kanchanasin P."/>
            <person name="Tanasupawat S."/>
            <person name="Phongsopitanun W."/>
        </authorList>
    </citation>
    <scope>NUCLEOTIDE SEQUENCE [LARGE SCALE GENOMIC DNA]</scope>
    <source>
        <strain evidence="4 5">LCR6-01</strain>
    </source>
</reference>
<dbReference type="HAMAP" id="MF_00612">
    <property type="entry name" value="UPF0225"/>
    <property type="match status" value="1"/>
</dbReference>
<dbReference type="Proteomes" id="UP001522868">
    <property type="component" value="Unassembled WGS sequence"/>
</dbReference>
<dbReference type="Pfam" id="PF17775">
    <property type="entry name" value="YchJ_M-like"/>
    <property type="match status" value="1"/>
</dbReference>
<accession>A0ABT0IE79</accession>
<feature type="region of interest" description="Disordered" evidence="2">
    <location>
        <begin position="1"/>
        <end position="24"/>
    </location>
</feature>
<dbReference type="InterPro" id="IPR048469">
    <property type="entry name" value="YchJ-like_M"/>
</dbReference>
<dbReference type="InterPro" id="IPR023006">
    <property type="entry name" value="YchJ-like"/>
</dbReference>
<feature type="compositionally biased region" description="Low complexity" evidence="2">
    <location>
        <begin position="11"/>
        <end position="24"/>
    </location>
</feature>
<organism evidence="4 5">
    <name type="scientific">Streptomyces lichenis</name>
    <dbReference type="NCBI Taxonomy" id="2306967"/>
    <lineage>
        <taxon>Bacteria</taxon>
        <taxon>Bacillati</taxon>
        <taxon>Actinomycetota</taxon>
        <taxon>Actinomycetes</taxon>
        <taxon>Kitasatosporales</taxon>
        <taxon>Streptomycetaceae</taxon>
        <taxon>Streptomyces</taxon>
    </lineage>
</organism>
<comment type="similarity">
    <text evidence="1">Belongs to the UPF0225 family.</text>
</comment>
<keyword evidence="5" id="KW-1185">Reference proteome</keyword>
<feature type="compositionally biased region" description="Basic residues" evidence="2">
    <location>
        <begin position="1"/>
        <end position="10"/>
    </location>
</feature>
<protein>
    <recommendedName>
        <fullName evidence="1">UPF0225 protein M1O15_20040</fullName>
    </recommendedName>
</protein>
<comment type="caution">
    <text evidence="4">The sequence shown here is derived from an EMBL/GenBank/DDBJ whole genome shotgun (WGS) entry which is preliminary data.</text>
</comment>
<dbReference type="PANTHER" id="PTHR33747">
    <property type="entry name" value="UPF0225 PROTEIN SCO1677"/>
    <property type="match status" value="1"/>
</dbReference>
<evidence type="ECO:0000313" key="5">
    <source>
        <dbReference type="Proteomes" id="UP001522868"/>
    </source>
</evidence>
<evidence type="ECO:0000256" key="2">
    <source>
        <dbReference type="SAM" id="MobiDB-lite"/>
    </source>
</evidence>
<proteinExistence type="inferred from homology"/>
<dbReference type="EMBL" id="JALPTH010000019">
    <property type="protein sequence ID" value="MCK8679640.1"/>
    <property type="molecule type" value="Genomic_DNA"/>
</dbReference>
<sequence>MARRTARRRPAPSTAATPAAPPGAEAPCPCGLPAAYGDCCRPFHSGEAAAPTAERLMRSRYSAFAVGDAGHLLRTWAPATRPATLELDPAMRWTGLEITGTTDGTLFHSTGTVTFTARYTHHGQPGALSEHSRFEKADGRWVYLDGTFPDEASAG</sequence>
<dbReference type="Gene3D" id="3.10.450.50">
    <property type="match status" value="1"/>
</dbReference>
<dbReference type="RefSeq" id="WP_248635371.1">
    <property type="nucleotide sequence ID" value="NZ_JALPTH010000019.1"/>
</dbReference>
<dbReference type="PANTHER" id="PTHR33747:SF1">
    <property type="entry name" value="ADENYLATE CYCLASE-ASSOCIATED CAP C-TERMINAL DOMAIN-CONTAINING PROTEIN"/>
    <property type="match status" value="1"/>
</dbReference>
<dbReference type="SUPFAM" id="SSF54427">
    <property type="entry name" value="NTF2-like"/>
    <property type="match status" value="1"/>
</dbReference>
<evidence type="ECO:0000259" key="3">
    <source>
        <dbReference type="Pfam" id="PF17775"/>
    </source>
</evidence>
<evidence type="ECO:0000313" key="4">
    <source>
        <dbReference type="EMBL" id="MCK8679640.1"/>
    </source>
</evidence>